<proteinExistence type="predicted"/>
<sequence>MGNIFANKKPAVTTEVEDDFIGGGGVLSTDIYPATIKYAYVGKAQNSDARNLTLCLKVNGLEINRQIWMTNRNGDVTYTDKKTKEEKNLPGYNQVNGLCMLLASKEVGDMDVEEKQLSLYDYESKKEIPQAVDCFVELHGLNLQVAIQEQTVDKTEKNEASGEYEPTGETRNVNEFIKFFPEDKLVTISEVAHFVKSLGGDFEEVLQGGDIGKAISKMEEDGAYATTWLEKNRGKAYDRSTGKKEGKSFGGGKAASGGGSEKKAKASLFDD</sequence>
<reference evidence="2 3" key="1">
    <citation type="journal article" date="2014" name="Front. Microbiol.">
        <title>Comparative genomics defines the core genome of the growing N4-like phage genus and identifies N4-like Roseophage specific genes.</title>
        <authorList>
            <person name="Chan J.Z."/>
            <person name="Millard A.D."/>
            <person name="Mann N.H."/>
            <person name="Schafer H."/>
        </authorList>
    </citation>
    <scope>NUCLEOTIDE SEQUENCE [LARGE SCALE GENOMIC DNA]</scope>
</reference>
<name>E3PZA1_9CAUD</name>
<evidence type="ECO:0000256" key="1">
    <source>
        <dbReference type="SAM" id="MobiDB-lite"/>
    </source>
</evidence>
<protein>
    <submittedName>
        <fullName evidence="2">N4 gp45-like protein</fullName>
    </submittedName>
</protein>
<feature type="compositionally biased region" description="Gly residues" evidence="1">
    <location>
        <begin position="248"/>
        <end position="259"/>
    </location>
</feature>
<dbReference type="EMBL" id="FR682616">
    <property type="protein sequence ID" value="CBW47052.1"/>
    <property type="molecule type" value="Genomic_DNA"/>
</dbReference>
<organism evidence="2 3">
    <name type="scientific">Roseovarius sp. 217 phage 1</name>
    <dbReference type="NCBI Taxonomy" id="874471"/>
    <lineage>
        <taxon>Viruses</taxon>
        <taxon>Duplodnaviria</taxon>
        <taxon>Heunggongvirae</taxon>
        <taxon>Uroviricota</taxon>
        <taxon>Caudoviricetes</taxon>
        <taxon>Schitoviridae</taxon>
        <taxon>Rhodovirinae</taxon>
        <taxon>Plymouthvirus</taxon>
        <taxon>Roseovarius Plymouth podovirus 1</taxon>
    </lineage>
</organism>
<accession>E3PZA1</accession>
<dbReference type="Proteomes" id="UP000258344">
    <property type="component" value="Segment"/>
</dbReference>
<feature type="compositionally biased region" description="Basic and acidic residues" evidence="1">
    <location>
        <begin position="234"/>
        <end position="247"/>
    </location>
</feature>
<evidence type="ECO:0000313" key="3">
    <source>
        <dbReference type="Proteomes" id="UP000258344"/>
    </source>
</evidence>
<feature type="region of interest" description="Disordered" evidence="1">
    <location>
        <begin position="234"/>
        <end position="271"/>
    </location>
</feature>
<evidence type="ECO:0000313" key="2">
    <source>
        <dbReference type="EMBL" id="CBW47052.1"/>
    </source>
</evidence>